<name>A0AAD8EYH6_BIOPF</name>
<dbReference type="EMBL" id="JASAOG010000194">
    <property type="protein sequence ID" value="KAK0044660.1"/>
    <property type="molecule type" value="Genomic_DNA"/>
</dbReference>
<evidence type="ECO:0000313" key="2">
    <source>
        <dbReference type="EMBL" id="KAK0044660.1"/>
    </source>
</evidence>
<protein>
    <submittedName>
        <fullName evidence="2">Ankyrin repeat domain-containing protein 50-like isoform X2</fullName>
    </submittedName>
</protein>
<gene>
    <name evidence="2" type="ORF">Bpfe_025948</name>
</gene>
<evidence type="ECO:0000313" key="3">
    <source>
        <dbReference type="Proteomes" id="UP001233172"/>
    </source>
</evidence>
<dbReference type="Pfam" id="PF00023">
    <property type="entry name" value="Ank"/>
    <property type="match status" value="1"/>
</dbReference>
<sequence length="310" mass="35153">MRNMTLNKKDAILYLLDAGCNINHQNNDPQTAIIIAAENSKTEMLTLLSERGADLNVRNSVNHKNVAEIMADKTASSSSYVKREFIICTENLLKKVVSAANVTQYCILILIVDNQFNLIQRLIFAGASPSEISQSVLNTCNYFYISTVGLTVSPFRFALMNDKLQLAQYFSSICFLTPSDCSYQQYIICREHLTKKNFSKCVEFVDDLYSQPMSLERLALITVSSLIGPGLTREDKVKGLPLPTKFKDQRLFKTESTLILDTECEVIESTEVMDYIPFLINLNNYDVSDSEMSDYYGYEPDDFDYSVYDS</sequence>
<dbReference type="InterPro" id="IPR036770">
    <property type="entry name" value="Ankyrin_rpt-contain_sf"/>
</dbReference>
<keyword evidence="1" id="KW-0040">ANK repeat</keyword>
<dbReference type="PROSITE" id="PS50297">
    <property type="entry name" value="ANK_REP_REGION"/>
    <property type="match status" value="1"/>
</dbReference>
<dbReference type="SUPFAM" id="SSF48403">
    <property type="entry name" value="Ankyrin repeat"/>
    <property type="match status" value="1"/>
</dbReference>
<comment type="caution">
    <text evidence="2">The sequence shown here is derived from an EMBL/GenBank/DDBJ whole genome shotgun (WGS) entry which is preliminary data.</text>
</comment>
<reference evidence="2" key="1">
    <citation type="journal article" date="2023" name="PLoS Negl. Trop. Dis.">
        <title>A genome sequence for Biomphalaria pfeifferi, the major vector snail for the human-infecting parasite Schistosoma mansoni.</title>
        <authorList>
            <person name="Bu L."/>
            <person name="Lu L."/>
            <person name="Laidemitt M.R."/>
            <person name="Zhang S.M."/>
            <person name="Mutuku M."/>
            <person name="Mkoji G."/>
            <person name="Steinauer M."/>
            <person name="Loker E.S."/>
        </authorList>
    </citation>
    <scope>NUCLEOTIDE SEQUENCE</scope>
    <source>
        <strain evidence="2">KasaAsao</strain>
    </source>
</reference>
<reference evidence="2" key="2">
    <citation type="submission" date="2023-04" db="EMBL/GenBank/DDBJ databases">
        <authorList>
            <person name="Bu L."/>
            <person name="Lu L."/>
            <person name="Laidemitt M.R."/>
            <person name="Zhang S.M."/>
            <person name="Mutuku M."/>
            <person name="Mkoji G."/>
            <person name="Steinauer M."/>
            <person name="Loker E.S."/>
        </authorList>
    </citation>
    <scope>NUCLEOTIDE SEQUENCE</scope>
    <source>
        <strain evidence="2">KasaAsao</strain>
        <tissue evidence="2">Whole Snail</tissue>
    </source>
</reference>
<organism evidence="2 3">
    <name type="scientific">Biomphalaria pfeifferi</name>
    <name type="common">Bloodfluke planorb</name>
    <name type="synonym">Freshwater snail</name>
    <dbReference type="NCBI Taxonomy" id="112525"/>
    <lineage>
        <taxon>Eukaryota</taxon>
        <taxon>Metazoa</taxon>
        <taxon>Spiralia</taxon>
        <taxon>Lophotrochozoa</taxon>
        <taxon>Mollusca</taxon>
        <taxon>Gastropoda</taxon>
        <taxon>Heterobranchia</taxon>
        <taxon>Euthyneura</taxon>
        <taxon>Panpulmonata</taxon>
        <taxon>Hygrophila</taxon>
        <taxon>Lymnaeoidea</taxon>
        <taxon>Planorbidae</taxon>
        <taxon>Biomphalaria</taxon>
    </lineage>
</organism>
<keyword evidence="3" id="KW-1185">Reference proteome</keyword>
<proteinExistence type="predicted"/>
<accession>A0AAD8EYH6</accession>
<dbReference type="Proteomes" id="UP001233172">
    <property type="component" value="Unassembled WGS sequence"/>
</dbReference>
<dbReference type="Gene3D" id="1.25.40.20">
    <property type="entry name" value="Ankyrin repeat-containing domain"/>
    <property type="match status" value="1"/>
</dbReference>
<dbReference type="AlphaFoldDB" id="A0AAD8EYH6"/>
<dbReference type="InterPro" id="IPR002110">
    <property type="entry name" value="Ankyrin_rpt"/>
</dbReference>
<evidence type="ECO:0000256" key="1">
    <source>
        <dbReference type="PROSITE-ProRule" id="PRU00023"/>
    </source>
</evidence>
<feature type="repeat" description="ANK" evidence="1">
    <location>
        <begin position="28"/>
        <end position="60"/>
    </location>
</feature>
<dbReference type="PROSITE" id="PS50088">
    <property type="entry name" value="ANK_REPEAT"/>
    <property type="match status" value="1"/>
</dbReference>